<sequence>MPNCMPSSQIVWHIVAICPC</sequence>
<dbReference type="Proteomes" id="UP000215335">
    <property type="component" value="Unassembled WGS sequence"/>
</dbReference>
<keyword evidence="2" id="KW-1185">Reference proteome</keyword>
<dbReference type="AlphaFoldDB" id="A0A232FEQ3"/>
<dbReference type="EMBL" id="NNAY01000321">
    <property type="protein sequence ID" value="OXU29236.1"/>
    <property type="molecule type" value="Genomic_DNA"/>
</dbReference>
<name>A0A232FEQ3_9HYME</name>
<reference evidence="1 2" key="1">
    <citation type="journal article" date="2017" name="Curr. Biol.">
        <title>The Evolution of Venom by Co-option of Single-Copy Genes.</title>
        <authorList>
            <person name="Martinson E.O."/>
            <person name="Mrinalini"/>
            <person name="Kelkar Y.D."/>
            <person name="Chang C.H."/>
            <person name="Werren J.H."/>
        </authorList>
    </citation>
    <scope>NUCLEOTIDE SEQUENCE [LARGE SCALE GENOMIC DNA]</scope>
    <source>
        <strain evidence="1 2">Alberta</strain>
        <tissue evidence="1">Whole body</tissue>
    </source>
</reference>
<evidence type="ECO:0000313" key="2">
    <source>
        <dbReference type="Proteomes" id="UP000215335"/>
    </source>
</evidence>
<organism evidence="1 2">
    <name type="scientific">Trichomalopsis sarcophagae</name>
    <dbReference type="NCBI Taxonomy" id="543379"/>
    <lineage>
        <taxon>Eukaryota</taxon>
        <taxon>Metazoa</taxon>
        <taxon>Ecdysozoa</taxon>
        <taxon>Arthropoda</taxon>
        <taxon>Hexapoda</taxon>
        <taxon>Insecta</taxon>
        <taxon>Pterygota</taxon>
        <taxon>Neoptera</taxon>
        <taxon>Endopterygota</taxon>
        <taxon>Hymenoptera</taxon>
        <taxon>Apocrita</taxon>
        <taxon>Proctotrupomorpha</taxon>
        <taxon>Chalcidoidea</taxon>
        <taxon>Pteromalidae</taxon>
        <taxon>Pteromalinae</taxon>
        <taxon>Trichomalopsis</taxon>
    </lineage>
</organism>
<evidence type="ECO:0000313" key="1">
    <source>
        <dbReference type="EMBL" id="OXU29236.1"/>
    </source>
</evidence>
<gene>
    <name evidence="1" type="ORF">TSAR_005747</name>
</gene>
<protein>
    <submittedName>
        <fullName evidence="1">Uncharacterized protein</fullName>
    </submittedName>
</protein>
<proteinExistence type="predicted"/>
<comment type="caution">
    <text evidence="1">The sequence shown here is derived from an EMBL/GenBank/DDBJ whole genome shotgun (WGS) entry which is preliminary data.</text>
</comment>
<accession>A0A232FEQ3</accession>